<dbReference type="Pfam" id="PF14261">
    <property type="entry name" value="DUF4351"/>
    <property type="match status" value="1"/>
</dbReference>
<keyword evidence="3" id="KW-1185">Reference proteome</keyword>
<name>A0ABV0J3T0_9CYAN</name>
<protein>
    <submittedName>
        <fullName evidence="2">DUF4351 domain-containing protein</fullName>
    </submittedName>
</protein>
<dbReference type="Proteomes" id="UP001464891">
    <property type="component" value="Unassembled WGS sequence"/>
</dbReference>
<accession>A0ABV0J3T0</accession>
<comment type="caution">
    <text evidence="2">The sequence shown here is derived from an EMBL/GenBank/DDBJ whole genome shotgun (WGS) entry which is preliminary data.</text>
</comment>
<proteinExistence type="predicted"/>
<evidence type="ECO:0000259" key="1">
    <source>
        <dbReference type="Pfam" id="PF14261"/>
    </source>
</evidence>
<gene>
    <name evidence="2" type="ORF">NC998_04970</name>
</gene>
<dbReference type="RefSeq" id="WP_190433801.1">
    <property type="nucleotide sequence ID" value="NZ_JAMPKM010000002.1"/>
</dbReference>
<feature type="domain" description="DUF4351" evidence="1">
    <location>
        <begin position="127"/>
        <end position="178"/>
    </location>
</feature>
<sequence>MKQLLCGHTSHRNEAIVEHTFYVSDEHRTYTWNGQSPLDVRIDAVIDVASAYIHQMSHQKPKFQKLELSSQVLRNGEKYYYFLVMFEPPWWDDPDAEISGMTEAIVTLDYKVIEPEIHHFTTEAEYQRHRVLQRLQHQLGSLEPALEQQVSRLSTNILWSLDTALWDFNSEADLTNWLETHTSQSRKRKK</sequence>
<dbReference type="EMBL" id="JAMPKM010000002">
    <property type="protein sequence ID" value="MEP0816444.1"/>
    <property type="molecule type" value="Genomic_DNA"/>
</dbReference>
<evidence type="ECO:0000313" key="3">
    <source>
        <dbReference type="Proteomes" id="UP001464891"/>
    </source>
</evidence>
<evidence type="ECO:0000313" key="2">
    <source>
        <dbReference type="EMBL" id="MEP0816444.1"/>
    </source>
</evidence>
<organism evidence="2 3">
    <name type="scientific">Trichocoleus desertorum GB2-A4</name>
    <dbReference type="NCBI Taxonomy" id="2933944"/>
    <lineage>
        <taxon>Bacteria</taxon>
        <taxon>Bacillati</taxon>
        <taxon>Cyanobacteriota</taxon>
        <taxon>Cyanophyceae</taxon>
        <taxon>Leptolyngbyales</taxon>
        <taxon>Trichocoleusaceae</taxon>
        <taxon>Trichocoleus</taxon>
    </lineage>
</organism>
<dbReference type="InterPro" id="IPR025587">
    <property type="entry name" value="DUF4351"/>
</dbReference>
<reference evidence="2 3" key="1">
    <citation type="submission" date="2022-04" db="EMBL/GenBank/DDBJ databases">
        <title>Positive selection, recombination, and allopatry shape intraspecific diversity of widespread and dominant cyanobacteria.</title>
        <authorList>
            <person name="Wei J."/>
            <person name="Shu W."/>
            <person name="Hu C."/>
        </authorList>
    </citation>
    <scope>NUCLEOTIDE SEQUENCE [LARGE SCALE GENOMIC DNA]</scope>
    <source>
        <strain evidence="2 3">GB2-A4</strain>
    </source>
</reference>